<dbReference type="AlphaFoldDB" id="A0A450SY38"/>
<gene>
    <name evidence="1" type="ORF">BECKDK2373C_GA0170839_10697</name>
</gene>
<dbReference type="EMBL" id="CAADEY010000069">
    <property type="protein sequence ID" value="VFJ59023.1"/>
    <property type="molecule type" value="Genomic_DNA"/>
</dbReference>
<name>A0A450SY38_9GAMM</name>
<proteinExistence type="predicted"/>
<evidence type="ECO:0000313" key="1">
    <source>
        <dbReference type="EMBL" id="VFJ59023.1"/>
    </source>
</evidence>
<sequence length="59" mass="6805">MTVRKACFWGYASLKSCLKIRVVEAVLRLWLLRRNSGAAAVEKRISKQLLNMKALEEVR</sequence>
<reference evidence="1" key="1">
    <citation type="submission" date="2019-02" db="EMBL/GenBank/DDBJ databases">
        <authorList>
            <person name="Gruber-Vodicka R. H."/>
            <person name="Seah K. B. B."/>
        </authorList>
    </citation>
    <scope>NUCLEOTIDE SEQUENCE</scope>
    <source>
        <strain evidence="1">BECK_DK161</strain>
    </source>
</reference>
<organism evidence="1">
    <name type="scientific">Candidatus Kentrum sp. DK</name>
    <dbReference type="NCBI Taxonomy" id="2126562"/>
    <lineage>
        <taxon>Bacteria</taxon>
        <taxon>Pseudomonadati</taxon>
        <taxon>Pseudomonadota</taxon>
        <taxon>Gammaproteobacteria</taxon>
        <taxon>Candidatus Kentrum</taxon>
    </lineage>
</organism>
<protein>
    <submittedName>
        <fullName evidence="1">Uncharacterized protein</fullName>
    </submittedName>
</protein>
<accession>A0A450SY38</accession>